<keyword evidence="3" id="KW-1185">Reference proteome</keyword>
<reference evidence="2 3" key="1">
    <citation type="submission" date="2024-01" db="EMBL/GenBank/DDBJ databases">
        <title>The complete chloroplast genome sequence of Lithospermum erythrorhizon: insights into the phylogenetic relationship among Boraginaceae species and the maternal lineages of purple gromwells.</title>
        <authorList>
            <person name="Okada T."/>
            <person name="Watanabe K."/>
        </authorList>
    </citation>
    <scope>NUCLEOTIDE SEQUENCE [LARGE SCALE GENOMIC DNA]</scope>
</reference>
<evidence type="ECO:0000259" key="1">
    <source>
        <dbReference type="Pfam" id="PF07727"/>
    </source>
</evidence>
<dbReference type="SUPFAM" id="SSF56672">
    <property type="entry name" value="DNA/RNA polymerases"/>
    <property type="match status" value="1"/>
</dbReference>
<comment type="caution">
    <text evidence="2">The sequence shown here is derived from an EMBL/GenBank/DDBJ whole genome shotgun (WGS) entry which is preliminary data.</text>
</comment>
<dbReference type="Pfam" id="PF07727">
    <property type="entry name" value="RVT_2"/>
    <property type="match status" value="1"/>
</dbReference>
<dbReference type="EMBL" id="BAABME010001889">
    <property type="protein sequence ID" value="GAA0151979.1"/>
    <property type="molecule type" value="Genomic_DNA"/>
</dbReference>
<feature type="domain" description="Reverse transcriptase Ty1/copia-type" evidence="1">
    <location>
        <begin position="3"/>
        <end position="82"/>
    </location>
</feature>
<dbReference type="InterPro" id="IPR013103">
    <property type="entry name" value="RVT_2"/>
</dbReference>
<dbReference type="AlphaFoldDB" id="A0AAV3PJU4"/>
<evidence type="ECO:0000313" key="2">
    <source>
        <dbReference type="EMBL" id="GAA0151979.1"/>
    </source>
</evidence>
<name>A0AAV3PJU4_LITER</name>
<protein>
    <recommendedName>
        <fullName evidence="1">Reverse transcriptase Ty1/copia-type domain-containing protein</fullName>
    </recommendedName>
</protein>
<organism evidence="2 3">
    <name type="scientific">Lithospermum erythrorhizon</name>
    <name type="common">Purple gromwell</name>
    <name type="synonym">Lithospermum officinale var. erythrorhizon</name>
    <dbReference type="NCBI Taxonomy" id="34254"/>
    <lineage>
        <taxon>Eukaryota</taxon>
        <taxon>Viridiplantae</taxon>
        <taxon>Streptophyta</taxon>
        <taxon>Embryophyta</taxon>
        <taxon>Tracheophyta</taxon>
        <taxon>Spermatophyta</taxon>
        <taxon>Magnoliopsida</taxon>
        <taxon>eudicotyledons</taxon>
        <taxon>Gunneridae</taxon>
        <taxon>Pentapetalae</taxon>
        <taxon>asterids</taxon>
        <taxon>lamiids</taxon>
        <taxon>Boraginales</taxon>
        <taxon>Boraginaceae</taxon>
        <taxon>Boraginoideae</taxon>
        <taxon>Lithospermeae</taxon>
        <taxon>Lithospermum</taxon>
    </lineage>
</organism>
<sequence>MVTVRVFLVVAAVKKWELHQMDLHNAFLHGDLSNEVYMRLPPGFDKGRPGLVCKLNKSLYGLKQAPQCWFSKLGAALKRYGFS</sequence>
<accession>A0AAV3PJU4</accession>
<dbReference type="InterPro" id="IPR043502">
    <property type="entry name" value="DNA/RNA_pol_sf"/>
</dbReference>
<proteinExistence type="predicted"/>
<evidence type="ECO:0000313" key="3">
    <source>
        <dbReference type="Proteomes" id="UP001454036"/>
    </source>
</evidence>
<gene>
    <name evidence="2" type="ORF">LIER_10576</name>
</gene>
<dbReference type="Proteomes" id="UP001454036">
    <property type="component" value="Unassembled WGS sequence"/>
</dbReference>